<gene>
    <name evidence="5" type="ORF">EJB05_43047</name>
</gene>
<dbReference type="GO" id="GO:0005634">
    <property type="term" value="C:nucleus"/>
    <property type="evidence" value="ECO:0007669"/>
    <property type="project" value="InterPro"/>
</dbReference>
<evidence type="ECO:0000256" key="3">
    <source>
        <dbReference type="ARBA" id="ARBA00023054"/>
    </source>
</evidence>
<dbReference type="InterPro" id="IPR037231">
    <property type="entry name" value="NAP-like_sf"/>
</dbReference>
<evidence type="ECO:0000313" key="6">
    <source>
        <dbReference type="Proteomes" id="UP000324897"/>
    </source>
</evidence>
<accession>A0A5J9TE27</accession>
<protein>
    <submittedName>
        <fullName evidence="5">Uncharacterized protein</fullName>
    </submittedName>
</protein>
<keyword evidence="3" id="KW-0175">Coiled coil</keyword>
<sequence length="372" mass="42645">MIDRYSSTAAELLAEGIEITWKACLGTDVLFQVECLITATSSSAIHKTAIADPKRAKLSNVDEIEDEDHVSEVEDAEQIRAVIIPFQERITELTAQININPTDMDYIKLNIRREHLARQNTLYALDQSFWSKIMRGTPSVNALLGYMDLEIIQSVQTVDVIRHDMFITIILGSKDLNLGNVDSFLDWFTSMLPFSNDVVGRAFMQMFFNPFEDLAGEIGQVYLCPEIRHAKRGFDIQMIENITKVKVIDNDLTISIIFEFKINSYFTNNCLIKTYHLDDTDNQVLGTKINWVSNPKYWKIKWAASQAFLSGFTRQYLTMQIILVNPLWRCTHILSPTFRPMRKIGWVMSHTDQFELGFCPTKLALCSFQGLL</sequence>
<name>A0A5J9TE27_9POAL</name>
<reference evidence="5 6" key="1">
    <citation type="journal article" date="2019" name="Sci. Rep.">
        <title>A high-quality genome of Eragrostis curvula grass provides insights into Poaceae evolution and supports new strategies to enhance forage quality.</title>
        <authorList>
            <person name="Carballo J."/>
            <person name="Santos B.A.C.M."/>
            <person name="Zappacosta D."/>
            <person name="Garbus I."/>
            <person name="Selva J.P."/>
            <person name="Gallo C.A."/>
            <person name="Diaz A."/>
            <person name="Albertini E."/>
            <person name="Caccamo M."/>
            <person name="Echenique V."/>
        </authorList>
    </citation>
    <scope>NUCLEOTIDE SEQUENCE [LARGE SCALE GENOMIC DNA]</scope>
    <source>
        <strain evidence="6">cv. Victoria</strain>
        <tissue evidence="5">Leaf</tissue>
    </source>
</reference>
<dbReference type="GO" id="GO:0006334">
    <property type="term" value="P:nucleosome assembly"/>
    <property type="evidence" value="ECO:0007669"/>
    <property type="project" value="InterPro"/>
</dbReference>
<evidence type="ECO:0000256" key="1">
    <source>
        <dbReference type="ARBA" id="ARBA00004496"/>
    </source>
</evidence>
<dbReference type="Pfam" id="PF00956">
    <property type="entry name" value="NAP"/>
    <property type="match status" value="1"/>
</dbReference>
<dbReference type="SUPFAM" id="SSF143113">
    <property type="entry name" value="NAP-like"/>
    <property type="match status" value="1"/>
</dbReference>
<keyword evidence="4" id="KW-0143">Chaperone</keyword>
<dbReference type="Proteomes" id="UP000324897">
    <property type="component" value="Chromosome 3"/>
</dbReference>
<dbReference type="GO" id="GO:0005737">
    <property type="term" value="C:cytoplasm"/>
    <property type="evidence" value="ECO:0007669"/>
    <property type="project" value="UniProtKB-SubCell"/>
</dbReference>
<comment type="caution">
    <text evidence="5">The sequence shown here is derived from an EMBL/GenBank/DDBJ whole genome shotgun (WGS) entry which is preliminary data.</text>
</comment>
<dbReference type="EMBL" id="RWGY01000039">
    <property type="protein sequence ID" value="TVU09564.1"/>
    <property type="molecule type" value="Genomic_DNA"/>
</dbReference>
<dbReference type="GO" id="GO:0000724">
    <property type="term" value="P:double-strand break repair via homologous recombination"/>
    <property type="evidence" value="ECO:0007669"/>
    <property type="project" value="UniProtKB-ARBA"/>
</dbReference>
<keyword evidence="6" id="KW-1185">Reference proteome</keyword>
<dbReference type="Gene3D" id="3.30.1120.90">
    <property type="entry name" value="Nucleosome assembly protein"/>
    <property type="match status" value="1"/>
</dbReference>
<comment type="subcellular location">
    <subcellularLocation>
        <location evidence="1">Cytoplasm</location>
    </subcellularLocation>
</comment>
<evidence type="ECO:0000313" key="5">
    <source>
        <dbReference type="EMBL" id="TVU09564.1"/>
    </source>
</evidence>
<dbReference type="GO" id="GO:0042393">
    <property type="term" value="F:histone binding"/>
    <property type="evidence" value="ECO:0007669"/>
    <property type="project" value="UniProtKB-ARBA"/>
</dbReference>
<proteinExistence type="inferred from homology"/>
<feature type="non-terminal residue" evidence="5">
    <location>
        <position position="1"/>
    </location>
</feature>
<organism evidence="5 6">
    <name type="scientific">Eragrostis curvula</name>
    <name type="common">weeping love grass</name>
    <dbReference type="NCBI Taxonomy" id="38414"/>
    <lineage>
        <taxon>Eukaryota</taxon>
        <taxon>Viridiplantae</taxon>
        <taxon>Streptophyta</taxon>
        <taxon>Embryophyta</taxon>
        <taxon>Tracheophyta</taxon>
        <taxon>Spermatophyta</taxon>
        <taxon>Magnoliopsida</taxon>
        <taxon>Liliopsida</taxon>
        <taxon>Poales</taxon>
        <taxon>Poaceae</taxon>
        <taxon>PACMAD clade</taxon>
        <taxon>Chloridoideae</taxon>
        <taxon>Eragrostideae</taxon>
        <taxon>Eragrostidinae</taxon>
        <taxon>Eragrostis</taxon>
    </lineage>
</organism>
<evidence type="ECO:0000256" key="4">
    <source>
        <dbReference type="ARBA" id="ARBA00023186"/>
    </source>
</evidence>
<evidence type="ECO:0000256" key="2">
    <source>
        <dbReference type="ARBA" id="ARBA00009947"/>
    </source>
</evidence>
<dbReference type="AlphaFoldDB" id="A0A5J9TE27"/>
<dbReference type="OrthoDB" id="338622at2759"/>
<dbReference type="InterPro" id="IPR002164">
    <property type="entry name" value="NAP_family"/>
</dbReference>
<dbReference type="Gramene" id="TVU09564">
    <property type="protein sequence ID" value="TVU09564"/>
    <property type="gene ID" value="EJB05_43047"/>
</dbReference>
<comment type="similarity">
    <text evidence="2">Belongs to the nucleosome assembly protein (NAP) family.</text>
</comment>